<name>A0A4W4EKP0_ELEEL</name>
<keyword evidence="8 14" id="KW-0548">Nucleotidyltransferase</keyword>
<comment type="function">
    <text evidence="12">Template-independent DNA polymerase which catalyzes the random addition of deoxynucleoside 5'-triphosphate to the 3'-end of a DNA initiator. One of the in vivo functions of this enzyme is the addition of nucleotides at the junction (N region) of rearranged Ig heavy chain and T-cell receptor gene segments during the maturation of B- and T-cells.</text>
</comment>
<keyword evidence="9 14" id="KW-0479">Metal-binding</keyword>
<dbReference type="InterPro" id="IPR019843">
    <property type="entry name" value="DNA_pol-X_BS"/>
</dbReference>
<dbReference type="InterPro" id="IPR001726">
    <property type="entry name" value="TdT/Mu"/>
</dbReference>
<evidence type="ECO:0000256" key="7">
    <source>
        <dbReference type="ARBA" id="ARBA00022679"/>
    </source>
</evidence>
<dbReference type="InterPro" id="IPR022312">
    <property type="entry name" value="DNA_pol_X"/>
</dbReference>
<dbReference type="GeneTree" id="ENSGT00940000158584"/>
<evidence type="ECO:0000256" key="13">
    <source>
        <dbReference type="ARBA" id="ARBA00048976"/>
    </source>
</evidence>
<dbReference type="Gene3D" id="3.30.460.10">
    <property type="entry name" value="Beta Polymerase, domain 2"/>
    <property type="match status" value="1"/>
</dbReference>
<dbReference type="InterPro" id="IPR043519">
    <property type="entry name" value="NT_sf"/>
</dbReference>
<dbReference type="GO" id="GO:0006304">
    <property type="term" value="P:DNA modification"/>
    <property type="evidence" value="ECO:0007669"/>
    <property type="project" value="UniProtKB-KW"/>
</dbReference>
<evidence type="ECO:0000256" key="6">
    <source>
        <dbReference type="ARBA" id="ARBA00022639"/>
    </source>
</evidence>
<dbReference type="Ensembl" id="ENSEEET00000012806.2">
    <property type="protein sequence ID" value="ENSEEEP00000012659.2"/>
    <property type="gene ID" value="ENSEEEG00000006348.2"/>
</dbReference>
<dbReference type="FunFam" id="3.30.210.10:FF:000003">
    <property type="entry name" value="DNA nucleotidylexotransferase"/>
    <property type="match status" value="1"/>
</dbReference>
<feature type="binding site" evidence="15">
    <location>
        <position position="413"/>
    </location>
    <ligand>
        <name>Mg(2+)</name>
        <dbReference type="ChEBI" id="CHEBI:18420"/>
    </ligand>
</feature>
<dbReference type="InterPro" id="IPR027421">
    <property type="entry name" value="DNA_pol_lamdba_lyase_dom_sf"/>
</dbReference>
<dbReference type="PIRSF" id="PIRSF000817">
    <property type="entry name" value="DNA_NT"/>
    <property type="match status" value="1"/>
</dbReference>
<evidence type="ECO:0000313" key="18">
    <source>
        <dbReference type="Proteomes" id="UP000314983"/>
    </source>
</evidence>
<dbReference type="SUPFAM" id="SSF81585">
    <property type="entry name" value="PsbU/PolX domain-like"/>
    <property type="match status" value="1"/>
</dbReference>
<gene>
    <name evidence="17" type="primary">DNTT</name>
</gene>
<reference evidence="18" key="1">
    <citation type="journal article" date="2014" name="Science">
        <title>Nonhuman genetics. Genomic basis for the convergent evolution of electric organs.</title>
        <authorList>
            <person name="Gallant J.R."/>
            <person name="Traeger L.L."/>
            <person name="Volkening J.D."/>
            <person name="Moffett H."/>
            <person name="Chen P.H."/>
            <person name="Novina C.D."/>
            <person name="Phillips G.N.Jr."/>
            <person name="Anand R."/>
            <person name="Wells G.B."/>
            <person name="Pinch M."/>
            <person name="Guth R."/>
            <person name="Unguez G.A."/>
            <person name="Albert J.S."/>
            <person name="Zakon H.H."/>
            <person name="Samanta M.P."/>
            <person name="Sussman M.R."/>
        </authorList>
    </citation>
    <scope>NUCLEOTIDE SEQUENCE [LARGE SCALE GENOMIC DNA]</scope>
</reference>
<dbReference type="AlphaFoldDB" id="A0A4W4EKP0"/>
<dbReference type="FunFam" id="1.10.150.110:FF:000003">
    <property type="entry name" value="DNA polymerase mu"/>
    <property type="match status" value="1"/>
</dbReference>
<dbReference type="PROSITE" id="PS00522">
    <property type="entry name" value="DNA_POLYMERASE_X"/>
    <property type="match status" value="1"/>
</dbReference>
<dbReference type="CDD" id="cd17713">
    <property type="entry name" value="BRCT_polymerase_mu_like"/>
    <property type="match status" value="1"/>
</dbReference>
<feature type="binding site" evidence="15">
    <location>
        <position position="326"/>
    </location>
    <ligand>
        <name>Mg(2+)</name>
        <dbReference type="ChEBI" id="CHEBI:18420"/>
    </ligand>
</feature>
<evidence type="ECO:0000256" key="15">
    <source>
        <dbReference type="PIRSR" id="PIRSR000817-1"/>
    </source>
</evidence>
<dbReference type="SUPFAM" id="SSF47802">
    <property type="entry name" value="DNA polymerase beta, N-terminal domain-like"/>
    <property type="match status" value="1"/>
</dbReference>
<evidence type="ECO:0000256" key="8">
    <source>
        <dbReference type="ARBA" id="ARBA00022695"/>
    </source>
</evidence>
<dbReference type="InterPro" id="IPR002054">
    <property type="entry name" value="DNA-dir_DNA_pol_X"/>
</dbReference>
<sequence length="489" mass="55890">MKRRQPEVTCAHPKQETKFRDVIMYLVERRMGKSRRMFLTSLARSKGFCVEDTLSDKVTHIIAEANPAHELWSWLHGQSLTDPDSTNVLDISWFTESMEAGRPVLVEAKHCIQKPSLQLKKTLPANPLPTVSQYACQRRTTLDNHNKVFTDALEVLIENYEFSDNKGACVGFRRAASVLKSLPKPLRCLKDMEGLPCLGDDTKAIIEEIYECGSSSRVENILSDEKYQTLKLFTSVFGVGPKTGDKWYRRGLRALEQVHSEPSIQLNKMQAAGFLYYEDISKPVSRAEAKAVGCIIEEVASCFSSSVTITLTGGFRRGKEFGHDVDFLLSIPEPGKEDGLLPAVIDRLRKQGILLYSDLQESTLQQWKRPSRCFDSMDHFQKCFLIVKLWTRLVEGHREDPSSRRDWKAVRVDLVVPPVDCYAFALLGWSGSTQFERDLRRFARLERRMLLDNHALYDKTTNTFLQAKTEEDIFAHLGLDYIEPWQRNA</sequence>
<dbReference type="GO" id="GO:0003912">
    <property type="term" value="F:DNA nucleotidylexotransferase activity"/>
    <property type="evidence" value="ECO:0007669"/>
    <property type="project" value="UniProtKB-KW"/>
</dbReference>
<keyword evidence="6" id="KW-0780">Terminal addition</keyword>
<reference evidence="18" key="2">
    <citation type="journal article" date="2017" name="Sci. Adv.">
        <title>A tail of two voltages: Proteomic comparison of the three electric organs of the electric eel.</title>
        <authorList>
            <person name="Traeger L.L."/>
            <person name="Sabat G."/>
            <person name="Barrett-Wilt G.A."/>
            <person name="Wells G.B."/>
            <person name="Sussman M.R."/>
        </authorList>
    </citation>
    <scope>NUCLEOTIDE SEQUENCE [LARGE SCALE GENOMIC DNA]</scope>
</reference>
<keyword evidence="10 14" id="KW-0460">Magnesium</keyword>
<dbReference type="Pfam" id="PF14716">
    <property type="entry name" value="HHH_8"/>
    <property type="match status" value="1"/>
</dbReference>
<dbReference type="InterPro" id="IPR037160">
    <property type="entry name" value="DNA_Pol_thumb_sf"/>
</dbReference>
<dbReference type="InterPro" id="IPR027292">
    <property type="entry name" value="TdT"/>
</dbReference>
<dbReference type="InterPro" id="IPR029398">
    <property type="entry name" value="PolB_thumb"/>
</dbReference>
<organism evidence="17 18">
    <name type="scientific">Electrophorus electricus</name>
    <name type="common">Electric eel</name>
    <name type="synonym">Gymnotus electricus</name>
    <dbReference type="NCBI Taxonomy" id="8005"/>
    <lineage>
        <taxon>Eukaryota</taxon>
        <taxon>Metazoa</taxon>
        <taxon>Chordata</taxon>
        <taxon>Craniata</taxon>
        <taxon>Vertebrata</taxon>
        <taxon>Euteleostomi</taxon>
        <taxon>Actinopterygii</taxon>
        <taxon>Neopterygii</taxon>
        <taxon>Teleostei</taxon>
        <taxon>Ostariophysi</taxon>
        <taxon>Gymnotiformes</taxon>
        <taxon>Gymnotoidei</taxon>
        <taxon>Gymnotidae</taxon>
        <taxon>Electrophorus</taxon>
    </lineage>
</organism>
<reference evidence="17" key="5">
    <citation type="submission" date="2025-09" db="UniProtKB">
        <authorList>
            <consortium name="Ensembl"/>
        </authorList>
    </citation>
    <scope>IDENTIFICATION</scope>
</reference>
<dbReference type="GO" id="GO:0006303">
    <property type="term" value="P:double-strand break repair via nonhomologous end joining"/>
    <property type="evidence" value="ECO:0007669"/>
    <property type="project" value="TreeGrafter"/>
</dbReference>
<feature type="binding site" evidence="15">
    <location>
        <position position="324"/>
    </location>
    <ligand>
        <name>Mg(2+)</name>
        <dbReference type="ChEBI" id="CHEBI:18420"/>
    </ligand>
</feature>
<evidence type="ECO:0000256" key="3">
    <source>
        <dbReference type="ARBA" id="ARBA00008323"/>
    </source>
</evidence>
<comment type="catalytic activity">
    <reaction evidence="13 14">
        <text>DNA(n) + a 2'-deoxyribonucleoside 5'-triphosphate = DNA(n+1) + diphosphate</text>
        <dbReference type="Rhea" id="RHEA:22508"/>
        <dbReference type="Rhea" id="RHEA-COMP:17339"/>
        <dbReference type="Rhea" id="RHEA-COMP:17340"/>
        <dbReference type="ChEBI" id="CHEBI:33019"/>
        <dbReference type="ChEBI" id="CHEBI:61560"/>
        <dbReference type="ChEBI" id="CHEBI:173112"/>
        <dbReference type="EC" id="2.7.7.31"/>
    </reaction>
</comment>
<keyword evidence="11 14" id="KW-0539">Nucleus</keyword>
<dbReference type="GO" id="GO:0046872">
    <property type="term" value="F:metal ion binding"/>
    <property type="evidence" value="ECO:0007669"/>
    <property type="project" value="UniProtKB-UniRule"/>
</dbReference>
<evidence type="ECO:0000256" key="2">
    <source>
        <dbReference type="ARBA" id="ARBA00004123"/>
    </source>
</evidence>
<dbReference type="EC" id="2.7.7.31" evidence="4 14"/>
<dbReference type="InterPro" id="IPR010996">
    <property type="entry name" value="HHH_MUS81"/>
</dbReference>
<evidence type="ECO:0000256" key="4">
    <source>
        <dbReference type="ARBA" id="ARBA00012435"/>
    </source>
</evidence>
<dbReference type="SMART" id="SM00483">
    <property type="entry name" value="POLXc"/>
    <property type="match status" value="1"/>
</dbReference>
<evidence type="ECO:0000259" key="16">
    <source>
        <dbReference type="PROSITE" id="PS50172"/>
    </source>
</evidence>
<keyword evidence="18" id="KW-1185">Reference proteome</keyword>
<evidence type="ECO:0000256" key="5">
    <source>
        <dbReference type="ARBA" id="ARBA00015018"/>
    </source>
</evidence>
<dbReference type="CDD" id="cd00141">
    <property type="entry name" value="NT_POLXc"/>
    <property type="match status" value="1"/>
</dbReference>
<dbReference type="Gene3D" id="1.10.150.110">
    <property type="entry name" value="DNA polymerase beta, N-terminal domain-like"/>
    <property type="match status" value="1"/>
</dbReference>
<dbReference type="PRINTS" id="PR00871">
    <property type="entry name" value="DNAPOLXTDT"/>
</dbReference>
<dbReference type="FunFam" id="1.10.150.20:FF:000010">
    <property type="entry name" value="DNA polymerase lambda"/>
    <property type="match status" value="1"/>
</dbReference>
<comment type="subcellular location">
    <subcellularLocation>
        <location evidence="2 14">Nucleus</location>
    </subcellularLocation>
</comment>
<dbReference type="InterPro" id="IPR018944">
    <property type="entry name" value="DNA_pol_lambd_fingers_domain"/>
</dbReference>
<dbReference type="GO" id="GO:0003677">
    <property type="term" value="F:DNA binding"/>
    <property type="evidence" value="ECO:0007669"/>
    <property type="project" value="UniProtKB-UniRule"/>
</dbReference>
<dbReference type="InterPro" id="IPR036420">
    <property type="entry name" value="BRCT_dom_sf"/>
</dbReference>
<dbReference type="Pfam" id="PF14791">
    <property type="entry name" value="DNA_pol_B_thumb"/>
    <property type="match status" value="1"/>
</dbReference>
<reference evidence="17" key="4">
    <citation type="submission" date="2025-08" db="UniProtKB">
        <authorList>
            <consortium name="Ensembl"/>
        </authorList>
    </citation>
    <scope>IDENTIFICATION</scope>
</reference>
<dbReference type="PANTHER" id="PTHR11276">
    <property type="entry name" value="DNA POLYMERASE TYPE-X FAMILY MEMBER"/>
    <property type="match status" value="1"/>
</dbReference>
<feature type="domain" description="BRCT" evidence="16">
    <location>
        <begin position="14"/>
        <end position="104"/>
    </location>
</feature>
<accession>A0A4W4EKP0</accession>
<dbReference type="GO" id="GO:0003887">
    <property type="term" value="F:DNA-directed DNA polymerase activity"/>
    <property type="evidence" value="ECO:0007669"/>
    <property type="project" value="UniProtKB-UniRule"/>
</dbReference>
<dbReference type="Gene3D" id="1.10.150.20">
    <property type="entry name" value="5' to 3' exonuclease, C-terminal subdomain"/>
    <property type="match status" value="1"/>
</dbReference>
<proteinExistence type="inferred from homology"/>
<dbReference type="PANTHER" id="PTHR11276:SF21">
    <property type="entry name" value="DNA NUCLEOTIDYLEXOTRANSFERASE"/>
    <property type="match status" value="1"/>
</dbReference>
<dbReference type="PIRSF" id="PIRSF501175">
    <property type="entry name" value="TDT"/>
    <property type="match status" value="1"/>
</dbReference>
<dbReference type="Gene3D" id="3.40.50.10190">
    <property type="entry name" value="BRCT domain"/>
    <property type="match status" value="1"/>
</dbReference>
<evidence type="ECO:0000256" key="14">
    <source>
        <dbReference type="PIRNR" id="PIRNR000817"/>
    </source>
</evidence>
<dbReference type="Pfam" id="PF00533">
    <property type="entry name" value="BRCT"/>
    <property type="match status" value="1"/>
</dbReference>
<dbReference type="GO" id="GO:0005634">
    <property type="term" value="C:nucleus"/>
    <property type="evidence" value="ECO:0007669"/>
    <property type="project" value="UniProtKB-SubCell"/>
</dbReference>
<reference evidence="17" key="3">
    <citation type="submission" date="2020-05" db="EMBL/GenBank/DDBJ databases">
        <title>Electrophorus electricus (electric eel) genome, fEleEle1, primary haplotype.</title>
        <authorList>
            <person name="Myers G."/>
            <person name="Meyer A."/>
            <person name="Fedrigo O."/>
            <person name="Formenti G."/>
            <person name="Rhie A."/>
            <person name="Tracey A."/>
            <person name="Sims Y."/>
            <person name="Jarvis E.D."/>
        </authorList>
    </citation>
    <scope>NUCLEOTIDE SEQUENCE [LARGE SCALE GENOMIC DNA]</scope>
</reference>
<dbReference type="SUPFAM" id="SSF52113">
    <property type="entry name" value="BRCT domain"/>
    <property type="match status" value="1"/>
</dbReference>
<comment type="cofactor">
    <cofactor evidence="1 14 15">
        <name>Mg(2+)</name>
        <dbReference type="ChEBI" id="CHEBI:18420"/>
    </cofactor>
</comment>
<evidence type="ECO:0000256" key="9">
    <source>
        <dbReference type="ARBA" id="ARBA00022723"/>
    </source>
</evidence>
<dbReference type="InterPro" id="IPR001357">
    <property type="entry name" value="BRCT_dom"/>
</dbReference>
<comment type="similarity">
    <text evidence="3 14">Belongs to the DNA polymerase type-X family.</text>
</comment>
<dbReference type="SUPFAM" id="SSF81301">
    <property type="entry name" value="Nucleotidyltransferase"/>
    <property type="match status" value="1"/>
</dbReference>
<dbReference type="Pfam" id="PF10391">
    <property type="entry name" value="DNA_pol_lambd_f"/>
    <property type="match status" value="1"/>
</dbReference>
<protein>
    <recommendedName>
        <fullName evidence="5 14">DNA nucleotidylexotransferase</fullName>
        <ecNumber evidence="4 14">2.7.7.31</ecNumber>
    </recommendedName>
</protein>
<evidence type="ECO:0000256" key="10">
    <source>
        <dbReference type="ARBA" id="ARBA00022842"/>
    </source>
</evidence>
<dbReference type="Gene3D" id="3.30.210.10">
    <property type="entry name" value="DNA polymerase, thumb domain"/>
    <property type="match status" value="1"/>
</dbReference>
<evidence type="ECO:0000256" key="11">
    <source>
        <dbReference type="ARBA" id="ARBA00023242"/>
    </source>
</evidence>
<evidence type="ECO:0000313" key="17">
    <source>
        <dbReference type="Ensembl" id="ENSEEEP00000012659.2"/>
    </source>
</evidence>
<dbReference type="FunFam" id="3.40.50.10190:FF:000035">
    <property type="entry name" value="DNA-directed DNA/RNA polymerase mu"/>
    <property type="match status" value="1"/>
</dbReference>
<dbReference type="InterPro" id="IPR028207">
    <property type="entry name" value="DNA_pol_B_palm_palm"/>
</dbReference>
<dbReference type="Pfam" id="PF14792">
    <property type="entry name" value="DNA_pol_B_palm"/>
    <property type="match status" value="1"/>
</dbReference>
<dbReference type="PRINTS" id="PR00869">
    <property type="entry name" value="DNAPOLX"/>
</dbReference>
<evidence type="ECO:0000256" key="12">
    <source>
        <dbReference type="ARBA" id="ARBA00037135"/>
    </source>
</evidence>
<dbReference type="SMART" id="SM00292">
    <property type="entry name" value="BRCT"/>
    <property type="match status" value="1"/>
</dbReference>
<keyword evidence="7 14" id="KW-0808">Transferase</keyword>
<dbReference type="PROSITE" id="PS50172">
    <property type="entry name" value="BRCT"/>
    <property type="match status" value="1"/>
</dbReference>
<evidence type="ECO:0000256" key="1">
    <source>
        <dbReference type="ARBA" id="ARBA00001946"/>
    </source>
</evidence>
<dbReference type="Proteomes" id="UP000314983">
    <property type="component" value="Chromosome 11"/>
</dbReference>